<comment type="caution">
    <text evidence="1">The sequence shown here is derived from an EMBL/GenBank/DDBJ whole genome shotgun (WGS) entry which is preliminary data.</text>
</comment>
<accession>A0ACB7UHI6</accession>
<sequence>MDSIDGCALSNTKILVGVSLEAHWSNELLSWAVGVAAHPNDIIVALHVLVDKDEKKLEKNNLQRAKTSVINMLANYAKICQSKQVQLEAKVRTSSSISKGLIEEALLIEANFLLVGRGCSKNSSQRKSFEITNYCFKHAPEGCLVIAIGRQGMPQNQTDLECVTCEGCYRQVIITL</sequence>
<gene>
    <name evidence="1" type="ORF">IHE45_16G051900</name>
</gene>
<dbReference type="EMBL" id="CM037026">
    <property type="protein sequence ID" value="KAH7659765.1"/>
    <property type="molecule type" value="Genomic_DNA"/>
</dbReference>
<keyword evidence="2" id="KW-1185">Reference proteome</keyword>
<evidence type="ECO:0000313" key="2">
    <source>
        <dbReference type="Proteomes" id="UP000827976"/>
    </source>
</evidence>
<evidence type="ECO:0000313" key="1">
    <source>
        <dbReference type="EMBL" id="KAH7659765.1"/>
    </source>
</evidence>
<reference evidence="2" key="1">
    <citation type="journal article" date="2022" name="Nat. Commun.">
        <title>Chromosome evolution and the genetic basis of agronomically important traits in greater yam.</title>
        <authorList>
            <person name="Bredeson J.V."/>
            <person name="Lyons J.B."/>
            <person name="Oniyinde I.O."/>
            <person name="Okereke N.R."/>
            <person name="Kolade O."/>
            <person name="Nnabue I."/>
            <person name="Nwadili C.O."/>
            <person name="Hribova E."/>
            <person name="Parker M."/>
            <person name="Nwogha J."/>
            <person name="Shu S."/>
            <person name="Carlson J."/>
            <person name="Kariba R."/>
            <person name="Muthemba S."/>
            <person name="Knop K."/>
            <person name="Barton G.J."/>
            <person name="Sherwood A.V."/>
            <person name="Lopez-Montes A."/>
            <person name="Asiedu R."/>
            <person name="Jamnadass R."/>
            <person name="Muchugi A."/>
            <person name="Goodstein D."/>
            <person name="Egesi C.N."/>
            <person name="Featherston J."/>
            <person name="Asfaw A."/>
            <person name="Simpson G.G."/>
            <person name="Dolezel J."/>
            <person name="Hendre P.S."/>
            <person name="Van Deynze A."/>
            <person name="Kumar P.L."/>
            <person name="Obidiegwu J.E."/>
            <person name="Bhattacharjee R."/>
            <person name="Rokhsar D.S."/>
        </authorList>
    </citation>
    <scope>NUCLEOTIDE SEQUENCE [LARGE SCALE GENOMIC DNA]</scope>
    <source>
        <strain evidence="2">cv. TDa95/00328</strain>
    </source>
</reference>
<dbReference type="Proteomes" id="UP000827976">
    <property type="component" value="Chromosome 16"/>
</dbReference>
<organism evidence="1 2">
    <name type="scientific">Dioscorea alata</name>
    <name type="common">Purple yam</name>
    <dbReference type="NCBI Taxonomy" id="55571"/>
    <lineage>
        <taxon>Eukaryota</taxon>
        <taxon>Viridiplantae</taxon>
        <taxon>Streptophyta</taxon>
        <taxon>Embryophyta</taxon>
        <taxon>Tracheophyta</taxon>
        <taxon>Spermatophyta</taxon>
        <taxon>Magnoliopsida</taxon>
        <taxon>Liliopsida</taxon>
        <taxon>Dioscoreales</taxon>
        <taxon>Dioscoreaceae</taxon>
        <taxon>Dioscorea</taxon>
    </lineage>
</organism>
<protein>
    <submittedName>
        <fullName evidence="1">Adenine nucleotide alpha hydrolases-like protein</fullName>
    </submittedName>
</protein>
<proteinExistence type="predicted"/>
<name>A0ACB7UHI6_DIOAL</name>